<feature type="region of interest" description="Disordered" evidence="1">
    <location>
        <begin position="1"/>
        <end position="65"/>
    </location>
</feature>
<accession>A0A194X2V4</accession>
<dbReference type="GeneID" id="28825128"/>
<keyword evidence="3" id="KW-1185">Reference proteome</keyword>
<evidence type="ECO:0000313" key="3">
    <source>
        <dbReference type="Proteomes" id="UP000070700"/>
    </source>
</evidence>
<proteinExistence type="predicted"/>
<name>A0A194X2V4_MOLSC</name>
<gene>
    <name evidence="2" type="ORF">LY89DRAFT_686970</name>
</gene>
<reference evidence="2 3" key="1">
    <citation type="submission" date="2015-10" db="EMBL/GenBank/DDBJ databases">
        <title>Full genome of DAOMC 229536 Phialocephala scopiformis, a fungal endophyte of spruce producing the potent anti-insectan compound rugulosin.</title>
        <authorList>
            <consortium name="DOE Joint Genome Institute"/>
            <person name="Walker A.K."/>
            <person name="Frasz S.L."/>
            <person name="Seifert K.A."/>
            <person name="Miller J.D."/>
            <person name="Mondo S.J."/>
            <person name="Labutti K."/>
            <person name="Lipzen A."/>
            <person name="Dockter R."/>
            <person name="Kennedy M."/>
            <person name="Grigoriev I.V."/>
            <person name="Spatafora J.W."/>
        </authorList>
    </citation>
    <scope>NUCLEOTIDE SEQUENCE [LARGE SCALE GENOMIC DNA]</scope>
    <source>
        <strain evidence="2 3">CBS 120377</strain>
    </source>
</reference>
<feature type="compositionally biased region" description="Polar residues" evidence="1">
    <location>
        <begin position="25"/>
        <end position="42"/>
    </location>
</feature>
<dbReference type="AlphaFoldDB" id="A0A194X2V4"/>
<dbReference type="OrthoDB" id="5194604at2759"/>
<dbReference type="EMBL" id="KQ947420">
    <property type="protein sequence ID" value="KUJ14513.1"/>
    <property type="molecule type" value="Genomic_DNA"/>
</dbReference>
<dbReference type="Proteomes" id="UP000070700">
    <property type="component" value="Unassembled WGS sequence"/>
</dbReference>
<dbReference type="RefSeq" id="XP_018068868.1">
    <property type="nucleotide sequence ID" value="XM_018215402.1"/>
</dbReference>
<evidence type="ECO:0008006" key="4">
    <source>
        <dbReference type="Google" id="ProtNLM"/>
    </source>
</evidence>
<dbReference type="Gene3D" id="2.160.10.10">
    <property type="entry name" value="Hexapeptide repeat proteins"/>
    <property type="match status" value="1"/>
</dbReference>
<sequence>MTLIPADTKDEKRPLENAYAAPPRATTNPFPNPIIQNQTYSESDFDEHPPPYTPTDSLSSSTRDLPPIRNPEPFTGFTTTPAQKIPESNAINAHTAVNITGPLHILGAVKSSSNVTLAKNILVDEKVSSSSWILLEKDVEVRGKVDSSGKITLRDRVKVGGKVDASGSIIIQNGVRVGEKVDASGSINIDGGEQGVSIAGKVSASGRVDITGWVEIGGDVQASGPVKIRNYGTQGVKIGGKISCSGGCTIEGDMTTENLDMCATLKLNGRLHVRGDFEAKGSVKMKKGSQLIVDGKRTIHGSIVEVNNL</sequence>
<evidence type="ECO:0000313" key="2">
    <source>
        <dbReference type="EMBL" id="KUJ14513.1"/>
    </source>
</evidence>
<feature type="compositionally biased region" description="Polar residues" evidence="1">
    <location>
        <begin position="54"/>
        <end position="63"/>
    </location>
</feature>
<organism evidence="2 3">
    <name type="scientific">Mollisia scopiformis</name>
    <name type="common">Conifer needle endophyte fungus</name>
    <name type="synonym">Phialocephala scopiformis</name>
    <dbReference type="NCBI Taxonomy" id="149040"/>
    <lineage>
        <taxon>Eukaryota</taxon>
        <taxon>Fungi</taxon>
        <taxon>Dikarya</taxon>
        <taxon>Ascomycota</taxon>
        <taxon>Pezizomycotina</taxon>
        <taxon>Leotiomycetes</taxon>
        <taxon>Helotiales</taxon>
        <taxon>Mollisiaceae</taxon>
        <taxon>Mollisia</taxon>
    </lineage>
</organism>
<evidence type="ECO:0000256" key="1">
    <source>
        <dbReference type="SAM" id="MobiDB-lite"/>
    </source>
</evidence>
<dbReference type="InParanoid" id="A0A194X2V4"/>
<dbReference type="KEGG" id="psco:LY89DRAFT_686970"/>
<protein>
    <recommendedName>
        <fullName evidence="4">Polymer-forming cytoskeletal protein</fullName>
    </recommendedName>
</protein>